<name>A0A1Q3BNM4_CEPFO</name>
<evidence type="ECO:0000313" key="4">
    <source>
        <dbReference type="Proteomes" id="UP000187406"/>
    </source>
</evidence>
<evidence type="ECO:0000313" key="3">
    <source>
        <dbReference type="EMBL" id="GAV69620.1"/>
    </source>
</evidence>
<gene>
    <name evidence="3" type="ORF">CFOL_v3_13121</name>
</gene>
<dbReference type="Gene3D" id="3.40.50.1820">
    <property type="entry name" value="alpha/beta hydrolase"/>
    <property type="match status" value="1"/>
</dbReference>
<dbReference type="Proteomes" id="UP000187406">
    <property type="component" value="Unassembled WGS sequence"/>
</dbReference>
<keyword evidence="4" id="KW-1185">Reference proteome</keyword>
<dbReference type="PANTHER" id="PTHR23024">
    <property type="entry name" value="ARYLACETAMIDE DEACETYLASE"/>
    <property type="match status" value="1"/>
</dbReference>
<feature type="domain" description="Alpha/beta hydrolase fold-3" evidence="2">
    <location>
        <begin position="67"/>
        <end position="305"/>
    </location>
</feature>
<dbReference type="OrthoDB" id="408631at2759"/>
<dbReference type="Pfam" id="PF07859">
    <property type="entry name" value="Abhydrolase_3"/>
    <property type="match status" value="1"/>
</dbReference>
<dbReference type="InterPro" id="IPR013094">
    <property type="entry name" value="AB_hydrolase_3"/>
</dbReference>
<dbReference type="SUPFAM" id="SSF53474">
    <property type="entry name" value="alpha/beta-Hydrolases"/>
    <property type="match status" value="1"/>
</dbReference>
<comment type="similarity">
    <text evidence="1">Belongs to the 'GDXG' lipolytic enzyme family.</text>
</comment>
<dbReference type="AlphaFoldDB" id="A0A1Q3BNM4"/>
<keyword evidence="3" id="KW-0378">Hydrolase</keyword>
<evidence type="ECO:0000259" key="2">
    <source>
        <dbReference type="Pfam" id="PF07859"/>
    </source>
</evidence>
<dbReference type="InParanoid" id="A0A1Q3BNM4"/>
<proteinExistence type="inferred from homology"/>
<organism evidence="3 4">
    <name type="scientific">Cephalotus follicularis</name>
    <name type="common">Albany pitcher plant</name>
    <dbReference type="NCBI Taxonomy" id="3775"/>
    <lineage>
        <taxon>Eukaryota</taxon>
        <taxon>Viridiplantae</taxon>
        <taxon>Streptophyta</taxon>
        <taxon>Embryophyta</taxon>
        <taxon>Tracheophyta</taxon>
        <taxon>Spermatophyta</taxon>
        <taxon>Magnoliopsida</taxon>
        <taxon>eudicotyledons</taxon>
        <taxon>Gunneridae</taxon>
        <taxon>Pentapetalae</taxon>
        <taxon>rosids</taxon>
        <taxon>fabids</taxon>
        <taxon>Oxalidales</taxon>
        <taxon>Cephalotaceae</taxon>
        <taxon>Cephalotus</taxon>
    </lineage>
</organism>
<dbReference type="InterPro" id="IPR029058">
    <property type="entry name" value="AB_hydrolase_fold"/>
</dbReference>
<reference evidence="4" key="1">
    <citation type="submission" date="2016-04" db="EMBL/GenBank/DDBJ databases">
        <title>Cephalotus genome sequencing.</title>
        <authorList>
            <person name="Fukushima K."/>
            <person name="Hasebe M."/>
            <person name="Fang X."/>
        </authorList>
    </citation>
    <scope>NUCLEOTIDE SEQUENCE [LARGE SCALE GENOMIC DNA]</scope>
    <source>
        <strain evidence="4">cv. St1</strain>
    </source>
</reference>
<dbReference type="InterPro" id="IPR050466">
    <property type="entry name" value="Carboxylest/Gibb_receptor"/>
</dbReference>
<comment type="caution">
    <text evidence="3">The sequence shown here is derived from an EMBL/GenBank/DDBJ whole genome shotgun (WGS) entry which is preliminary data.</text>
</comment>
<sequence>HEVDDCRGALHVYSDGSIWRSSKPSFNVPVNDDGSILWKDVIFDDSLNLQLRLYKLALSPSFTKLSIFYINGGCFCIGSRTPNYQNYCFKLALELQVVVISLDYRLALENRLSAAIEDSFMALKWLQAQAESERPDTWFTDVTDFGKLFISGDLAGSNIAHNLAVRLGAGLLELAPVQVRGYVLLAPYFGRTVRTKFEAEGPKEAFLNMEHTYKYCDFIFVYDKKNVARYWRLFVQVGDTTDHLIVNPFRPYSPSIDPVALDPILVVVGGSHLLKGRADVYAKRLKTWGKKIEYVEFEGQQHDFFTIDPNSDAAKELMLIINRFIDDYSC</sequence>
<dbReference type="STRING" id="3775.A0A1Q3BNM4"/>
<feature type="non-terminal residue" evidence="3">
    <location>
        <position position="1"/>
    </location>
</feature>
<accession>A0A1Q3BNM4</accession>
<protein>
    <submittedName>
        <fullName evidence="3">Abhydrolase_3 domain-containing protein</fullName>
    </submittedName>
</protein>
<dbReference type="GO" id="GO:0016787">
    <property type="term" value="F:hydrolase activity"/>
    <property type="evidence" value="ECO:0007669"/>
    <property type="project" value="UniProtKB-KW"/>
</dbReference>
<dbReference type="PANTHER" id="PTHR23024:SF535">
    <property type="entry name" value="OS07G0162900 PROTEIN"/>
    <property type="match status" value="1"/>
</dbReference>
<evidence type="ECO:0000256" key="1">
    <source>
        <dbReference type="ARBA" id="ARBA00010515"/>
    </source>
</evidence>
<dbReference type="EMBL" id="BDDD01000736">
    <property type="protein sequence ID" value="GAV69620.1"/>
    <property type="molecule type" value="Genomic_DNA"/>
</dbReference>